<evidence type="ECO:0000256" key="10">
    <source>
        <dbReference type="ARBA" id="ARBA00030775"/>
    </source>
</evidence>
<dbReference type="Pfam" id="PF12019">
    <property type="entry name" value="GspH"/>
    <property type="match status" value="1"/>
</dbReference>
<keyword evidence="13" id="KW-1185">Reference proteome</keyword>
<gene>
    <name evidence="12" type="ORF">GCM10007935_00510</name>
</gene>
<comment type="subcellular location">
    <subcellularLocation>
        <location evidence="1">Cell inner membrane</location>
        <topology evidence="1">Single-pass membrane protein</topology>
    </subcellularLocation>
</comment>
<dbReference type="InterPro" id="IPR022346">
    <property type="entry name" value="T2SS_GspH"/>
</dbReference>
<evidence type="ECO:0000256" key="2">
    <source>
        <dbReference type="ARBA" id="ARBA00021549"/>
    </source>
</evidence>
<keyword evidence="8" id="KW-0472">Membrane</keyword>
<evidence type="ECO:0000256" key="1">
    <source>
        <dbReference type="ARBA" id="ARBA00004377"/>
    </source>
</evidence>
<accession>A0ABQ6C1P2</accession>
<name>A0ABQ6C1P2_9BURK</name>
<evidence type="ECO:0000256" key="8">
    <source>
        <dbReference type="ARBA" id="ARBA00023136"/>
    </source>
</evidence>
<reference evidence="13" key="1">
    <citation type="journal article" date="2019" name="Int. J. Syst. Evol. Microbiol.">
        <title>The Global Catalogue of Microorganisms (GCM) 10K type strain sequencing project: providing services to taxonomists for standard genome sequencing and annotation.</title>
        <authorList>
            <consortium name="The Broad Institute Genomics Platform"/>
            <consortium name="The Broad Institute Genome Sequencing Center for Infectious Disease"/>
            <person name="Wu L."/>
            <person name="Ma J."/>
        </authorList>
    </citation>
    <scope>NUCLEOTIDE SEQUENCE [LARGE SCALE GENOMIC DNA]</scope>
    <source>
        <strain evidence="13">NBRC 109341</strain>
    </source>
</reference>
<keyword evidence="4" id="KW-0488">Methylation</keyword>
<dbReference type="InterPro" id="IPR045584">
    <property type="entry name" value="Pilin-like"/>
</dbReference>
<evidence type="ECO:0000256" key="4">
    <source>
        <dbReference type="ARBA" id="ARBA00022481"/>
    </source>
</evidence>
<protein>
    <recommendedName>
        <fullName evidence="2">Type II secretion system protein H</fullName>
    </recommendedName>
    <alternativeName>
        <fullName evidence="10">General secretion pathway protein H</fullName>
    </alternativeName>
</protein>
<keyword evidence="5" id="KW-0997">Cell inner membrane</keyword>
<evidence type="ECO:0000256" key="5">
    <source>
        <dbReference type="ARBA" id="ARBA00022519"/>
    </source>
</evidence>
<proteinExistence type="inferred from homology"/>
<evidence type="ECO:0000313" key="12">
    <source>
        <dbReference type="EMBL" id="GLS12625.1"/>
    </source>
</evidence>
<dbReference type="Gene3D" id="3.55.40.10">
    <property type="entry name" value="minor pseudopilin epsh domain"/>
    <property type="match status" value="1"/>
</dbReference>
<evidence type="ECO:0000313" key="13">
    <source>
        <dbReference type="Proteomes" id="UP001156903"/>
    </source>
</evidence>
<dbReference type="EMBL" id="BSPB01000001">
    <property type="protein sequence ID" value="GLS12625.1"/>
    <property type="molecule type" value="Genomic_DNA"/>
</dbReference>
<evidence type="ECO:0000256" key="3">
    <source>
        <dbReference type="ARBA" id="ARBA00022475"/>
    </source>
</evidence>
<comment type="similarity">
    <text evidence="9">Belongs to the GSP H family.</text>
</comment>
<sequence>MAVTLSILAILLGIGIPAFSKSLAAWQRDRATKALIAHMQLARTEAIKRSRRVVICNSSDASTCSAPANKDWKNGWIVFEDDNANGLRDAAEPLMAASGAFPGIQSMQANNAIKRLVYQPNGLMTSGMSTMSVTPRAGPTQKIVINRIGRVRLDQ</sequence>
<evidence type="ECO:0000256" key="7">
    <source>
        <dbReference type="ARBA" id="ARBA00022989"/>
    </source>
</evidence>
<keyword evidence="3" id="KW-1003">Cell membrane</keyword>
<dbReference type="Proteomes" id="UP001156903">
    <property type="component" value="Unassembled WGS sequence"/>
</dbReference>
<organism evidence="12 13">
    <name type="scientific">Hydrogenophaga electricum</name>
    <dbReference type="NCBI Taxonomy" id="1230953"/>
    <lineage>
        <taxon>Bacteria</taxon>
        <taxon>Pseudomonadati</taxon>
        <taxon>Pseudomonadota</taxon>
        <taxon>Betaproteobacteria</taxon>
        <taxon>Burkholderiales</taxon>
        <taxon>Comamonadaceae</taxon>
        <taxon>Hydrogenophaga</taxon>
    </lineage>
</organism>
<keyword evidence="6" id="KW-0812">Transmembrane</keyword>
<comment type="caution">
    <text evidence="12">The sequence shown here is derived from an EMBL/GenBank/DDBJ whole genome shotgun (WGS) entry which is preliminary data.</text>
</comment>
<evidence type="ECO:0000256" key="9">
    <source>
        <dbReference type="ARBA" id="ARBA00025772"/>
    </source>
</evidence>
<evidence type="ECO:0000256" key="6">
    <source>
        <dbReference type="ARBA" id="ARBA00022692"/>
    </source>
</evidence>
<keyword evidence="7" id="KW-1133">Transmembrane helix</keyword>
<evidence type="ECO:0000259" key="11">
    <source>
        <dbReference type="Pfam" id="PF12019"/>
    </source>
</evidence>
<dbReference type="SUPFAM" id="SSF54523">
    <property type="entry name" value="Pili subunits"/>
    <property type="match status" value="1"/>
</dbReference>
<feature type="domain" description="General secretion pathway GspH" evidence="11">
    <location>
        <begin position="31"/>
        <end position="149"/>
    </location>
</feature>